<dbReference type="InterPro" id="IPR058403">
    <property type="entry name" value="DUF8090"/>
</dbReference>
<dbReference type="OrthoDB" id="9804086at2"/>
<dbReference type="Gene3D" id="3.40.50.300">
    <property type="entry name" value="P-loop containing nucleotide triphosphate hydrolases"/>
    <property type="match status" value="2"/>
</dbReference>
<evidence type="ECO:0000259" key="2">
    <source>
        <dbReference type="PROSITE" id="PS51194"/>
    </source>
</evidence>
<dbReference type="GO" id="GO:0005829">
    <property type="term" value="C:cytosol"/>
    <property type="evidence" value="ECO:0007669"/>
    <property type="project" value="TreeGrafter"/>
</dbReference>
<dbReference type="InterPro" id="IPR001650">
    <property type="entry name" value="Helicase_C-like"/>
</dbReference>
<evidence type="ECO:0000313" key="3">
    <source>
        <dbReference type="EMBL" id="APW64612.1"/>
    </source>
</evidence>
<dbReference type="EMBL" id="CP019070">
    <property type="protein sequence ID" value="APW64612.1"/>
    <property type="molecule type" value="Genomic_DNA"/>
</dbReference>
<protein>
    <submittedName>
        <fullName evidence="3">DNA repair helicase</fullName>
    </submittedName>
</protein>
<dbReference type="InterPro" id="IPR027417">
    <property type="entry name" value="P-loop_NTPase"/>
</dbReference>
<dbReference type="InterPro" id="IPR050742">
    <property type="entry name" value="Helicase_Restrict-Modif_Enz"/>
</dbReference>
<dbReference type="STRING" id="1850254.LPB137_01535"/>
<dbReference type="SMART" id="SM00487">
    <property type="entry name" value="DEXDc"/>
    <property type="match status" value="1"/>
</dbReference>
<feature type="domain" description="Helicase ATP-binding" evidence="1">
    <location>
        <begin position="205"/>
        <end position="335"/>
    </location>
</feature>
<gene>
    <name evidence="3" type="ORF">LPB137_01535</name>
</gene>
<dbReference type="GO" id="GO:0003677">
    <property type="term" value="F:DNA binding"/>
    <property type="evidence" value="ECO:0007669"/>
    <property type="project" value="InterPro"/>
</dbReference>
<dbReference type="CDD" id="cd18799">
    <property type="entry name" value="SF2_C_EcoAI-like"/>
    <property type="match status" value="1"/>
</dbReference>
<accession>A0A1P8KJ83</accession>
<dbReference type="Pfam" id="PF11907">
    <property type="entry name" value="DUF3427"/>
    <property type="match status" value="1"/>
</dbReference>
<feature type="domain" description="Helicase C-terminal" evidence="2">
    <location>
        <begin position="399"/>
        <end position="561"/>
    </location>
</feature>
<keyword evidence="3" id="KW-0067">ATP-binding</keyword>
<dbReference type="Proteomes" id="UP000186074">
    <property type="component" value="Chromosome"/>
</dbReference>
<dbReference type="PANTHER" id="PTHR47396">
    <property type="entry name" value="TYPE I RESTRICTION ENZYME ECOKI R PROTEIN"/>
    <property type="match status" value="1"/>
</dbReference>
<reference evidence="3 4" key="1">
    <citation type="submission" date="2017-01" db="EMBL/GenBank/DDBJ databases">
        <title>Genome sequencing of Arcobacter sp. LPB0137.</title>
        <authorList>
            <person name="Lee G.-W."/>
            <person name="Yi H."/>
        </authorList>
    </citation>
    <scope>NUCLEOTIDE SEQUENCE [LARGE SCALE GENOMIC DNA]</scope>
    <source>
        <strain evidence="3 4">LPB0137</strain>
    </source>
</reference>
<dbReference type="InterPro" id="IPR014001">
    <property type="entry name" value="Helicase_ATP-bd"/>
</dbReference>
<dbReference type="Pfam" id="PF00271">
    <property type="entry name" value="Helicase_C"/>
    <property type="match status" value="1"/>
</dbReference>
<dbReference type="Pfam" id="PF13091">
    <property type="entry name" value="PLDc_2"/>
    <property type="match status" value="1"/>
</dbReference>
<dbReference type="SUPFAM" id="SSF52540">
    <property type="entry name" value="P-loop containing nucleoside triphosphate hydrolases"/>
    <property type="match status" value="1"/>
</dbReference>
<dbReference type="InterPro" id="IPR021835">
    <property type="entry name" value="DUF3427"/>
</dbReference>
<evidence type="ECO:0000313" key="4">
    <source>
        <dbReference type="Proteomes" id="UP000186074"/>
    </source>
</evidence>
<dbReference type="AlphaFoldDB" id="A0A1P8KJ83"/>
<dbReference type="Pfam" id="PF26350">
    <property type="entry name" value="DUF8090"/>
    <property type="match status" value="1"/>
</dbReference>
<dbReference type="PROSITE" id="PS51192">
    <property type="entry name" value="HELICASE_ATP_BIND_1"/>
    <property type="match status" value="1"/>
</dbReference>
<dbReference type="GO" id="GO:0005524">
    <property type="term" value="F:ATP binding"/>
    <property type="evidence" value="ECO:0007669"/>
    <property type="project" value="InterPro"/>
</dbReference>
<dbReference type="InterPro" id="IPR006935">
    <property type="entry name" value="Helicase/UvrB_N"/>
</dbReference>
<dbReference type="GO" id="GO:0004386">
    <property type="term" value="F:helicase activity"/>
    <property type="evidence" value="ECO:0007669"/>
    <property type="project" value="UniProtKB-KW"/>
</dbReference>
<name>A0A1P8KJ83_9BACT</name>
<dbReference type="GO" id="GO:0016787">
    <property type="term" value="F:hydrolase activity"/>
    <property type="evidence" value="ECO:0007669"/>
    <property type="project" value="InterPro"/>
</dbReference>
<organism evidence="3 4">
    <name type="scientific">Poseidonibacter parvus</name>
    <dbReference type="NCBI Taxonomy" id="1850254"/>
    <lineage>
        <taxon>Bacteria</taxon>
        <taxon>Pseudomonadati</taxon>
        <taxon>Campylobacterota</taxon>
        <taxon>Epsilonproteobacteria</taxon>
        <taxon>Campylobacterales</taxon>
        <taxon>Arcobacteraceae</taxon>
        <taxon>Poseidonibacter</taxon>
    </lineage>
</organism>
<keyword evidence="3" id="KW-0378">Hydrolase</keyword>
<dbReference type="PANTHER" id="PTHR47396:SF1">
    <property type="entry name" value="ATP-DEPENDENT HELICASE IRC3-RELATED"/>
    <property type="match status" value="1"/>
</dbReference>
<dbReference type="KEGG" id="alp:LPB137_01535"/>
<dbReference type="SMART" id="SM00490">
    <property type="entry name" value="HELICc"/>
    <property type="match status" value="1"/>
</dbReference>
<sequence length="931" mass="108647">MNTLITNNQTTNFHNHLEDLLKTCNSFIFNVAFINFSGLQLLLDSLKTLEEKGVKGKVLTSTYLNFTQVEALRKIKEFKNIELKIYDSSLSNIGFHSKAYIFEFDEVYEILLGSSNITASAFKTNIEWNIKTISKKEDLFLNDVLNEFKALWNSSYNASEEFLLEYEKFKKNQEFQKVFKVSDINSSNTLNSNYMQKQALQKLQDLRKKKQIKALALAATGTGKTYLAAFDVKTVRPKRLLFIVHRENILIKAKQSFEKIIDKNFTCGLYTGNKKELDKNYLFATVQTMSLNYEIFNKDDFDYIIIDEAHHVVSNSYMKVINYFKTKFLLGLTATSNRMDGESVYKVFDENIACDITLNDALENSLVTPFHYYGISDINSIDYSNIDISKVDEIARVLNVNKRVDYIVEKMNFYSHSGSKRKVIAFCVSKKHCLYMSEQFNKKGISSTYLLSDNSISKREEAIKNLEDDTNSLEVIFTVDIFNEGIDIPSINTVLMLRPTSSPIIFIQQLGRGLRKYKNKEFLTVLDFIGNHNKAYLIALALAGNKIIDKESIKISVQNNFANMQNVFIKMDEISKQRILEQITNQNFNHIKYLKEQYYKFKEILENKRVFLLDYLHYENMLCPLAFISHSKSYIEFLSLVEDNEHLKQICKDEVFIKAIRFIDYLLPIKRVYEFVILKYLLSNKSIDEKIAFKILGKYLNKINKETIIHSFNFLNQNYFDKAQVSRYLKLVNYENNKLTKTKEFEAMLLNNEYKKIFEDSIDYGIMRYEKEFEAKDYGLPFLKLFAKYNMLNIAQLCNFNKIHSSFRGSGFLKYQDDFFLFINLEKEKFSKSSYYDNAFLSKDTFTYQSKPSTAQDSVDGNKLINNKKLNIKLHIFVRKFAQVDKKTQGFIYLGLANTIKYEGNKPISTTLKLETPLSNKLYEEFTKVVD</sequence>
<dbReference type="PROSITE" id="PS51194">
    <property type="entry name" value="HELICASE_CTER"/>
    <property type="match status" value="1"/>
</dbReference>
<keyword evidence="3" id="KW-0347">Helicase</keyword>
<dbReference type="SUPFAM" id="SSF56024">
    <property type="entry name" value="Phospholipase D/nuclease"/>
    <property type="match status" value="1"/>
</dbReference>
<proteinExistence type="predicted"/>
<keyword evidence="3" id="KW-0547">Nucleotide-binding</keyword>
<dbReference type="Gene3D" id="3.30.870.10">
    <property type="entry name" value="Endonuclease Chain A"/>
    <property type="match status" value="1"/>
</dbReference>
<dbReference type="CDD" id="cd18032">
    <property type="entry name" value="DEXHc_RE_I_III_res"/>
    <property type="match status" value="1"/>
</dbReference>
<dbReference type="CDD" id="cd09204">
    <property type="entry name" value="PLDc_N_DEXD_b2"/>
    <property type="match status" value="1"/>
</dbReference>
<dbReference type="Pfam" id="PF04851">
    <property type="entry name" value="ResIII"/>
    <property type="match status" value="1"/>
</dbReference>
<keyword evidence="4" id="KW-1185">Reference proteome</keyword>
<evidence type="ECO:0000259" key="1">
    <source>
        <dbReference type="PROSITE" id="PS51192"/>
    </source>
</evidence>
<dbReference type="InterPro" id="IPR025202">
    <property type="entry name" value="PLD-like_dom"/>
</dbReference>
<dbReference type="RefSeq" id="WP_076083451.1">
    <property type="nucleotide sequence ID" value="NZ_CP019070.1"/>
</dbReference>